<evidence type="ECO:0000256" key="5">
    <source>
        <dbReference type="PROSITE-ProRule" id="PRU00433"/>
    </source>
</evidence>
<dbReference type="EMBL" id="CAJJDM010000050">
    <property type="protein sequence ID" value="CAD8073069.1"/>
    <property type="molecule type" value="Genomic_DNA"/>
</dbReference>
<proteinExistence type="inferred from homology"/>
<evidence type="ECO:0000256" key="1">
    <source>
        <dbReference type="ARBA" id="ARBA00004569"/>
    </source>
</evidence>
<dbReference type="PROSITE" id="PS51007">
    <property type="entry name" value="CYTC"/>
    <property type="match status" value="1"/>
</dbReference>
<keyword evidence="4 5" id="KW-0408">Iron</keyword>
<accession>A0A8S1M0M5</accession>
<sequence length="116" mass="12574">MPPKKTIAEPNVTVPNGDAAKGRDIFDQQCAACHAFEGDDKTASAPTLGGIVGRKSGSTQFPYSKGMKTAGFNWTEKHLFMFLKNPSKYVVGTKMAFAGLENEQERADLIAYLSNN</sequence>
<dbReference type="InterPro" id="IPR009056">
    <property type="entry name" value="Cyt_c-like_dom"/>
</dbReference>
<evidence type="ECO:0000256" key="3">
    <source>
        <dbReference type="ARBA" id="ARBA00022723"/>
    </source>
</evidence>
<evidence type="ECO:0000259" key="7">
    <source>
        <dbReference type="PROSITE" id="PS51007"/>
    </source>
</evidence>
<dbReference type="InterPro" id="IPR002327">
    <property type="entry name" value="Cyt_c_1A/1B"/>
</dbReference>
<keyword evidence="5" id="KW-0349">Heme</keyword>
<keyword evidence="3 5" id="KW-0479">Metal-binding</keyword>
<dbReference type="GO" id="GO:0046872">
    <property type="term" value="F:metal ion binding"/>
    <property type="evidence" value="ECO:0007669"/>
    <property type="project" value="UniProtKB-KW"/>
</dbReference>
<evidence type="ECO:0000256" key="4">
    <source>
        <dbReference type="ARBA" id="ARBA00023004"/>
    </source>
</evidence>
<dbReference type="Proteomes" id="UP000688137">
    <property type="component" value="Unassembled WGS sequence"/>
</dbReference>
<dbReference type="GO" id="GO:0009055">
    <property type="term" value="F:electron transfer activity"/>
    <property type="evidence" value="ECO:0007669"/>
    <property type="project" value="InterPro"/>
</dbReference>
<comment type="subcellular location">
    <subcellularLocation>
        <location evidence="1">Mitochondrion intermembrane space</location>
    </subcellularLocation>
</comment>
<dbReference type="OMA" id="KARCAQC"/>
<comment type="caution">
    <text evidence="8">The sequence shown here is derived from an EMBL/GenBank/DDBJ whole genome shotgun (WGS) entry which is preliminary data.</text>
</comment>
<evidence type="ECO:0000313" key="9">
    <source>
        <dbReference type="Proteomes" id="UP000688137"/>
    </source>
</evidence>
<gene>
    <name evidence="8" type="ORF">PPRIM_AZ9-3.1.T0500191</name>
</gene>
<dbReference type="AlphaFoldDB" id="A0A8S1M0M5"/>
<protein>
    <recommendedName>
        <fullName evidence="7">Cytochrome c domain-containing protein</fullName>
    </recommendedName>
</protein>
<dbReference type="Pfam" id="PF00034">
    <property type="entry name" value="Cytochrom_C"/>
    <property type="match status" value="1"/>
</dbReference>
<comment type="similarity">
    <text evidence="2 6">Belongs to the cytochrome c family.</text>
</comment>
<reference evidence="8" key="1">
    <citation type="submission" date="2021-01" db="EMBL/GenBank/DDBJ databases">
        <authorList>
            <consortium name="Genoscope - CEA"/>
            <person name="William W."/>
        </authorList>
    </citation>
    <scope>NUCLEOTIDE SEQUENCE</scope>
</reference>
<evidence type="ECO:0000256" key="2">
    <source>
        <dbReference type="ARBA" id="ARBA00006488"/>
    </source>
</evidence>
<dbReference type="GO" id="GO:0005758">
    <property type="term" value="C:mitochondrial intermembrane space"/>
    <property type="evidence" value="ECO:0007669"/>
    <property type="project" value="UniProtKB-SubCell"/>
</dbReference>
<evidence type="ECO:0000313" key="8">
    <source>
        <dbReference type="EMBL" id="CAD8073069.1"/>
    </source>
</evidence>
<feature type="domain" description="Cytochrome c" evidence="7">
    <location>
        <begin position="17"/>
        <end position="116"/>
    </location>
</feature>
<dbReference type="PANTHER" id="PTHR11961">
    <property type="entry name" value="CYTOCHROME C"/>
    <property type="match status" value="1"/>
</dbReference>
<organism evidence="8 9">
    <name type="scientific">Paramecium primaurelia</name>
    <dbReference type="NCBI Taxonomy" id="5886"/>
    <lineage>
        <taxon>Eukaryota</taxon>
        <taxon>Sar</taxon>
        <taxon>Alveolata</taxon>
        <taxon>Ciliophora</taxon>
        <taxon>Intramacronucleata</taxon>
        <taxon>Oligohymenophorea</taxon>
        <taxon>Peniculida</taxon>
        <taxon>Parameciidae</taxon>
        <taxon>Paramecium</taxon>
    </lineage>
</organism>
<dbReference type="GO" id="GO:0020037">
    <property type="term" value="F:heme binding"/>
    <property type="evidence" value="ECO:0007669"/>
    <property type="project" value="InterPro"/>
</dbReference>
<keyword evidence="9" id="KW-1185">Reference proteome</keyword>
<evidence type="ECO:0000256" key="6">
    <source>
        <dbReference type="RuleBase" id="RU004426"/>
    </source>
</evidence>
<name>A0A8S1M0M5_PARPR</name>